<reference evidence="1" key="1">
    <citation type="submission" date="2024-01" db="EMBL/GenBank/DDBJ databases">
        <title>The diversity of rhizobia nodulating Mimosa spp. in eleven states of Brazil covering several biomes is determined by host plant, location, and edaphic factors.</title>
        <authorList>
            <person name="Rouws L."/>
            <person name="Barauna A."/>
            <person name="Beukes C."/>
            <person name="De Faria S.M."/>
            <person name="Gross E."/>
            <person name="Dos Reis Junior F.B."/>
            <person name="Simon M."/>
            <person name="Maluk M."/>
            <person name="Odee D.W."/>
            <person name="Kenicer G."/>
            <person name="Young J.P.W."/>
            <person name="Reis V.M."/>
            <person name="Zilli J."/>
            <person name="James E.K."/>
        </authorList>
    </citation>
    <scope>NUCLEOTIDE SEQUENCE</scope>
    <source>
        <strain evidence="1">JPY452</strain>
    </source>
</reference>
<proteinExistence type="predicted"/>
<keyword evidence="2" id="KW-1185">Reference proteome</keyword>
<protein>
    <submittedName>
        <fullName evidence="1">Chloride channel protein</fullName>
    </submittedName>
</protein>
<evidence type="ECO:0000313" key="1">
    <source>
        <dbReference type="EMBL" id="MEM5405455.1"/>
    </source>
</evidence>
<evidence type="ECO:0000313" key="2">
    <source>
        <dbReference type="Proteomes" id="UP001392318"/>
    </source>
</evidence>
<sequence length="78" mass="8473">LHMVFGQMQLPMLIALGMVGYLAAVTQSPITAFVIVIEMIDGHALVLSLMATALVSSQVSRLFAPPLYEALAQRFLKQ</sequence>
<feature type="non-terminal residue" evidence="1">
    <location>
        <position position="1"/>
    </location>
</feature>
<dbReference type="EMBL" id="JAYMRU010000041">
    <property type="protein sequence ID" value="MEM5405455.1"/>
    <property type="molecule type" value="Genomic_DNA"/>
</dbReference>
<gene>
    <name evidence="1" type="ORF">VSR83_36520</name>
</gene>
<name>A0ACC6RVC1_9BURK</name>
<comment type="caution">
    <text evidence="1">The sequence shown here is derived from an EMBL/GenBank/DDBJ whole genome shotgun (WGS) entry which is preliminary data.</text>
</comment>
<accession>A0ACC6RVC1</accession>
<dbReference type="Proteomes" id="UP001392318">
    <property type="component" value="Unassembled WGS sequence"/>
</dbReference>
<organism evidence="1 2">
    <name type="scientific">Paraburkholderia unamae</name>
    <dbReference type="NCBI Taxonomy" id="219649"/>
    <lineage>
        <taxon>Bacteria</taxon>
        <taxon>Pseudomonadati</taxon>
        <taxon>Pseudomonadota</taxon>
        <taxon>Betaproteobacteria</taxon>
        <taxon>Burkholderiales</taxon>
        <taxon>Burkholderiaceae</taxon>
        <taxon>Paraburkholderia</taxon>
    </lineage>
</organism>